<feature type="transmembrane region" description="Helical" evidence="2">
    <location>
        <begin position="152"/>
        <end position="173"/>
    </location>
</feature>
<feature type="transmembrane region" description="Helical" evidence="2">
    <location>
        <begin position="240"/>
        <end position="259"/>
    </location>
</feature>
<keyword evidence="2" id="KW-0812">Transmembrane</keyword>
<keyword evidence="2" id="KW-1133">Transmembrane helix</keyword>
<sequence length="345" mass="36846">MPQRAADMPHAGAHAGIDSDGSGSPHDGVASAAQVLQAEARLVAWLGVERREGPALLRALGGALSATLGPFFISNVVPVWEQVELVTRGVLGPPQASRAILRGMAMRLAAADRPEFNLQLQIGNLPYTPPPRAREEERADDWPESPPPPVGLMLYHTIVTAITATLLTDIMGAKGFWSGVRAPEIVLMLALTVAMVWSFAVLMGLLGFRAVPLSKLMWGRLPQVFALHVAISMKLSNPSFPVSAGISLLSLGSFFIGLFNKQPEGVHIVVDALLLLVLLAAWPGLSTANLSRPLTECSSLGQLCVRLGFGATLGCLTVVFGLQWTVSTMAPKLLPLPRCHLEWEL</sequence>
<protein>
    <submittedName>
        <fullName evidence="3">Uncharacterized protein</fullName>
    </submittedName>
</protein>
<organism evidence="3 4">
    <name type="scientific">Ostreobium quekettii</name>
    <dbReference type="NCBI Taxonomy" id="121088"/>
    <lineage>
        <taxon>Eukaryota</taxon>
        <taxon>Viridiplantae</taxon>
        <taxon>Chlorophyta</taxon>
        <taxon>core chlorophytes</taxon>
        <taxon>Ulvophyceae</taxon>
        <taxon>TCBD clade</taxon>
        <taxon>Bryopsidales</taxon>
        <taxon>Ostreobineae</taxon>
        <taxon>Ostreobiaceae</taxon>
        <taxon>Ostreobium</taxon>
    </lineage>
</organism>
<dbReference type="EMBL" id="CAJHUC010001098">
    <property type="protein sequence ID" value="CAD7699710.1"/>
    <property type="molecule type" value="Genomic_DNA"/>
</dbReference>
<feature type="region of interest" description="Disordered" evidence="1">
    <location>
        <begin position="1"/>
        <end position="31"/>
    </location>
</feature>
<evidence type="ECO:0000313" key="4">
    <source>
        <dbReference type="Proteomes" id="UP000708148"/>
    </source>
</evidence>
<dbReference type="Proteomes" id="UP000708148">
    <property type="component" value="Unassembled WGS sequence"/>
</dbReference>
<evidence type="ECO:0000313" key="3">
    <source>
        <dbReference type="EMBL" id="CAD7699710.1"/>
    </source>
</evidence>
<keyword evidence="4" id="KW-1185">Reference proteome</keyword>
<evidence type="ECO:0000256" key="1">
    <source>
        <dbReference type="SAM" id="MobiDB-lite"/>
    </source>
</evidence>
<evidence type="ECO:0000256" key="2">
    <source>
        <dbReference type="SAM" id="Phobius"/>
    </source>
</evidence>
<comment type="caution">
    <text evidence="3">The sequence shown here is derived from an EMBL/GenBank/DDBJ whole genome shotgun (WGS) entry which is preliminary data.</text>
</comment>
<accession>A0A8S1IX70</accession>
<feature type="transmembrane region" description="Helical" evidence="2">
    <location>
        <begin position="305"/>
        <end position="326"/>
    </location>
</feature>
<gene>
    <name evidence="3" type="ORF">OSTQU699_LOCUS5069</name>
</gene>
<feature type="transmembrane region" description="Helical" evidence="2">
    <location>
        <begin position="185"/>
        <end position="208"/>
    </location>
</feature>
<feature type="transmembrane region" description="Helical" evidence="2">
    <location>
        <begin position="266"/>
        <end position="285"/>
    </location>
</feature>
<proteinExistence type="predicted"/>
<dbReference type="AlphaFoldDB" id="A0A8S1IX70"/>
<keyword evidence="2" id="KW-0472">Membrane</keyword>
<reference evidence="3" key="1">
    <citation type="submission" date="2020-12" db="EMBL/GenBank/DDBJ databases">
        <authorList>
            <person name="Iha C."/>
        </authorList>
    </citation>
    <scope>NUCLEOTIDE SEQUENCE</scope>
</reference>
<name>A0A8S1IX70_9CHLO</name>